<evidence type="ECO:0000313" key="7">
    <source>
        <dbReference type="Proteomes" id="UP000536275"/>
    </source>
</evidence>
<proteinExistence type="inferred from homology"/>
<comment type="similarity">
    <text evidence="2">Belongs to the SNF5 family.</text>
</comment>
<keyword evidence="3" id="KW-0805">Transcription regulation</keyword>
<evidence type="ECO:0000313" key="6">
    <source>
        <dbReference type="EMBL" id="KAF6072295.1"/>
    </source>
</evidence>
<evidence type="ECO:0000256" key="3">
    <source>
        <dbReference type="ARBA" id="ARBA00023015"/>
    </source>
</evidence>
<protein>
    <submittedName>
        <fullName evidence="6">SNF5 / SMARCB1 / INI1 family protein</fullName>
    </submittedName>
</protein>
<evidence type="ECO:0000256" key="1">
    <source>
        <dbReference type="ARBA" id="ARBA00004123"/>
    </source>
</evidence>
<dbReference type="GO" id="GO:0006338">
    <property type="term" value="P:chromatin remodeling"/>
    <property type="evidence" value="ECO:0007669"/>
    <property type="project" value="InterPro"/>
</dbReference>
<dbReference type="EMBL" id="JABWAD010000007">
    <property type="protein sequence ID" value="KAF6072295.1"/>
    <property type="molecule type" value="Genomic_DNA"/>
</dbReference>
<comment type="subcellular location">
    <subcellularLocation>
        <location evidence="1">Nucleus</location>
    </subcellularLocation>
</comment>
<dbReference type="InterPro" id="IPR006939">
    <property type="entry name" value="SNF5"/>
</dbReference>
<dbReference type="GO" id="GO:0000228">
    <property type="term" value="C:nuclear chromosome"/>
    <property type="evidence" value="ECO:0007669"/>
    <property type="project" value="InterPro"/>
</dbReference>
<dbReference type="Pfam" id="PF04855">
    <property type="entry name" value="SNF5"/>
    <property type="match status" value="1"/>
</dbReference>
<comment type="caution">
    <text evidence="6">The sequence shown here is derived from an EMBL/GenBank/DDBJ whole genome shotgun (WGS) entry which is preliminary data.</text>
</comment>
<gene>
    <name evidence="6" type="ORF">FOB64_000344</name>
</gene>
<reference evidence="6 7" key="1">
    <citation type="submission" date="2020-03" db="EMBL/GenBank/DDBJ databases">
        <title>FDA dAtabase for Regulatory Grade micrObial Sequences (FDA-ARGOS): Supporting development and validation of Infectious Disease Dx tests.</title>
        <authorList>
            <person name="Campos J."/>
            <person name="Goldberg B."/>
            <person name="Tallon L."/>
            <person name="Sadzewicz L."/>
            <person name="Vavikolanu K."/>
            <person name="Mehta A."/>
            <person name="Aluvathingal J."/>
            <person name="Nadendla S."/>
            <person name="Nandy P."/>
            <person name="Geyer C."/>
            <person name="Yan Y."/>
            <person name="Sichtig H."/>
        </authorList>
    </citation>
    <scope>NUCLEOTIDE SEQUENCE [LARGE SCALE GENOMIC DNA]</scope>
    <source>
        <strain evidence="6 7">FDAARGOS_656</strain>
    </source>
</reference>
<sequence length="378" mass="42748">MSSIPGIPGGQNPPVGVPGGAGPLLAGVPGATPLVPGQGPACSVGGLNTNLPPGVTPEILNKVPMKPMQNVKEWSEKLKQEGKDVPLDLKVYEDLIRKDTEFVGKLNKQLHDNKFIMENINRDIKSYNQIKQLRMNSIALSNKGQYNNSIWGEGYQGYGNGITNSSTKLFIPNRDLTDRIINERVMKNKNKPKHYVPIRLEFDQERDQFKLRDTFLWDLNEEIIKVEDFTAQLLEDYKFISKVHYETILSSIKEQIADYSQKPSKTMGELRIPIKIDITINNTQLTDQFEWDILNSQEGDAEEFSSYMCDELCLPGEFCTAIAHSIREQSQMYYKALNMVGYGFDGSPVHEDEIRNHLLPPLRLVSSDSGIVDDFFQF</sequence>
<name>A0A8H6C3B0_CANAX</name>
<evidence type="ECO:0000256" key="2">
    <source>
        <dbReference type="ARBA" id="ARBA00010239"/>
    </source>
</evidence>
<dbReference type="AlphaFoldDB" id="A0A8H6C3B0"/>
<organism evidence="6 7">
    <name type="scientific">Candida albicans</name>
    <name type="common">Yeast</name>
    <dbReference type="NCBI Taxonomy" id="5476"/>
    <lineage>
        <taxon>Eukaryota</taxon>
        <taxon>Fungi</taxon>
        <taxon>Dikarya</taxon>
        <taxon>Ascomycota</taxon>
        <taxon>Saccharomycotina</taxon>
        <taxon>Pichiomycetes</taxon>
        <taxon>Debaryomycetaceae</taxon>
        <taxon>Candida/Lodderomyces clade</taxon>
        <taxon>Candida</taxon>
    </lineage>
</organism>
<accession>A0A8H6C3B0</accession>
<keyword evidence="5" id="KW-0539">Nucleus</keyword>
<evidence type="ECO:0000256" key="5">
    <source>
        <dbReference type="ARBA" id="ARBA00023242"/>
    </source>
</evidence>
<dbReference type="Proteomes" id="UP000536275">
    <property type="component" value="Unassembled WGS sequence"/>
</dbReference>
<evidence type="ECO:0000256" key="4">
    <source>
        <dbReference type="ARBA" id="ARBA00023163"/>
    </source>
</evidence>
<keyword evidence="4" id="KW-0804">Transcription</keyword>
<dbReference type="PANTHER" id="PTHR10019">
    <property type="entry name" value="SNF5"/>
    <property type="match status" value="1"/>
</dbReference>